<evidence type="ECO:0000313" key="2">
    <source>
        <dbReference type="Proteomes" id="UP001219933"/>
    </source>
</evidence>
<reference evidence="1" key="1">
    <citation type="submission" date="2023-03" db="EMBL/GenBank/DDBJ databases">
        <title>Mating type loci evolution in Malassezia.</title>
        <authorList>
            <person name="Coelho M.A."/>
        </authorList>
    </citation>
    <scope>NUCLEOTIDE SEQUENCE</scope>
    <source>
        <strain evidence="1">CBS 11721</strain>
    </source>
</reference>
<dbReference type="EMBL" id="CP119880">
    <property type="protein sequence ID" value="WFD35913.1"/>
    <property type="molecule type" value="Genomic_DNA"/>
</dbReference>
<sequence>MSLTPALRVPLGIPGQAQPASEAAAPWVVQQDTCATDTDAWPTDPAWAPHGEAPLTDRVVTVAAARGPYVTVYSQEVFTASRTGGKSHRRSAHVLTQALGQSPPSHGHMRILGSRTSSHSSASWRDHRWDTMQAATVGTTHTKVSHGASAESAIDAEDLLEKQYKAHTDAPVISHPEGVGYTAHAHVHARHTPRSPHATQATTVSGVYTDMQVEVSGAASEHFHETRAPPRAIRRLVTPDGSDIVRMLVSDGACELPDQVSLPHAYLFVLQASGRLSAWRLDTLIFVASTSIHLESDHAPGMAGTDYAMHPVAGRPGQKAHVLAGCAPHFFLVCCDGHRLHKLHALNVAGTCASGMLDADGALLSLCVSARDSVERSIYALGKDRKPISSERISLCEAAQKSGCDSGELVALRMGPDRALVGLSGTLLAIDTSGQAAHVTLPSALRTVRAAPDNRVLCICEEHLVLVDVSGQICVEHADVLEERQSAALAAFLLPDGHTGVVDGVPTAYVAPAPTAILPITMTRIVMAIDGGITTADMSQVLSGSSLSPTPGSKPSWNADITVLQHLGNPRTGTRYILGGSDRGDICVWNATTLALEADWSGFAAPLRHVVPLVGLPHTSRLYGCVLCVAEDSTAGLLLLDDPRLMQLFPGADMPLVCVAARNDELLLQYGKLVRIWNIQTQEMVQSLSEKDVNLSDWQTFVVPQSARGVPLDGGVPAGMLALSGAAPSAVSVLVADMRRCFESTTKTAKGVLGAAGVNAAIDGALDRIQTSEVQELRLIPQADPAAAKITGPVSVLQRVFLPHTAGDACQALLSGPPLHALVADGVAGFLSVATEALSDSEHLTTSAAAAQWLLAGTALVLLTSMIDGMHDASIAALQRLVEPSGRMCMPSLVVLAQHVVDENEVLRAAARLLFRPYCAAAEPESLMRLADKWAQQLGRNGIDAGALLVLGLVATERYAYMTPSLLKSVSHAIAQCISPRAPPEHAAVALELCATGFDVWQHYVDAVSLVRGIFELSADETATVPLRAAARRATLALAAQHGALFMSTLAMDILHPPTPHHNQVALRLVAFLVRHKPLALYPSLPRLAEAVVKSLDPTAARASMVQAATVMISELVNTYPSISFHRQSQRLAVGTHEGAVWYALLRFKRTYEAGDGMQLLP</sequence>
<gene>
    <name evidence="1" type="ORF">MCUN1_002782</name>
</gene>
<organism evidence="1 2">
    <name type="scientific">Malassezia cuniculi</name>
    <dbReference type="NCBI Taxonomy" id="948313"/>
    <lineage>
        <taxon>Eukaryota</taxon>
        <taxon>Fungi</taxon>
        <taxon>Dikarya</taxon>
        <taxon>Basidiomycota</taxon>
        <taxon>Ustilaginomycotina</taxon>
        <taxon>Malasseziomycetes</taxon>
        <taxon>Malasseziales</taxon>
        <taxon>Malasseziaceae</taxon>
        <taxon>Malassezia</taxon>
    </lineage>
</organism>
<dbReference type="PANTHER" id="PTHR44099:SF4">
    <property type="entry name" value="RABCONNECTIN-3B, ISOFORM A"/>
    <property type="match status" value="1"/>
</dbReference>
<dbReference type="InterPro" id="IPR015943">
    <property type="entry name" value="WD40/YVTN_repeat-like_dom_sf"/>
</dbReference>
<dbReference type="InterPro" id="IPR011047">
    <property type="entry name" value="Quinoprotein_ADH-like_sf"/>
</dbReference>
<name>A0AAF0ES21_9BASI</name>
<dbReference type="InterPro" id="IPR049916">
    <property type="entry name" value="WDR72-like"/>
</dbReference>
<dbReference type="GO" id="GO:0005737">
    <property type="term" value="C:cytoplasm"/>
    <property type="evidence" value="ECO:0007669"/>
    <property type="project" value="TreeGrafter"/>
</dbReference>
<dbReference type="AlphaFoldDB" id="A0AAF0ES21"/>
<evidence type="ECO:0000313" key="1">
    <source>
        <dbReference type="EMBL" id="WFD35913.1"/>
    </source>
</evidence>
<accession>A0AAF0ES21</accession>
<dbReference type="Gene3D" id="2.130.10.10">
    <property type="entry name" value="YVTN repeat-like/Quinoprotein amine dehydrogenase"/>
    <property type="match status" value="1"/>
</dbReference>
<dbReference type="SUPFAM" id="SSF50998">
    <property type="entry name" value="Quinoprotein alcohol dehydrogenase-like"/>
    <property type="match status" value="1"/>
</dbReference>
<protein>
    <submittedName>
        <fullName evidence="1">Uncharacterized protein</fullName>
    </submittedName>
</protein>
<dbReference type="PANTHER" id="PTHR44099">
    <property type="entry name" value="RABCONNECTIN-3B, ISOFORM A"/>
    <property type="match status" value="1"/>
</dbReference>
<keyword evidence="2" id="KW-1185">Reference proteome</keyword>
<proteinExistence type="predicted"/>
<dbReference type="Proteomes" id="UP001219933">
    <property type="component" value="Chromosome 4"/>
</dbReference>